<dbReference type="Proteomes" id="UP001596527">
    <property type="component" value="Unassembled WGS sequence"/>
</dbReference>
<protein>
    <submittedName>
        <fullName evidence="3">Helix-turn-helix domain-containing protein</fullName>
    </submittedName>
</protein>
<reference evidence="4" key="2">
    <citation type="journal article" date="2019" name="Int. J. Syst. Evol. Microbiol.">
        <title>The Global Catalogue of Microorganisms (GCM) 10K type strain sequencing project: providing services to taxonomists for standard genome sequencing and annotation.</title>
        <authorList>
            <consortium name="The Broad Institute Genomics Platform"/>
            <consortium name="The Broad Institute Genome Sequencing Center for Infectious Disease"/>
            <person name="Wu L."/>
            <person name="Ma J."/>
        </authorList>
    </citation>
    <scope>NUCLEOTIDE SEQUENCE [LARGE SCALE GENOMIC DNA]</scope>
    <source>
        <strain evidence="4">CCUG 56698</strain>
    </source>
</reference>
<reference evidence="3" key="1">
    <citation type="journal article" date="2014" name="Int. J. Syst. Evol. Microbiol.">
        <title>Complete genome of a new Firmicutes species belonging to the dominant human colonic microbiota ('Ruminococcus bicirculans') reveals two chromosomes and a selective capacity to utilize plant glucans.</title>
        <authorList>
            <consortium name="NISC Comparative Sequencing Program"/>
            <person name="Wegmann U."/>
            <person name="Louis P."/>
            <person name="Goesmann A."/>
            <person name="Henrissat B."/>
            <person name="Duncan S.H."/>
            <person name="Flint H.J."/>
        </authorList>
    </citation>
    <scope>NUCLEOTIDE SEQUENCE</scope>
    <source>
        <strain evidence="3">CCUG 56698</strain>
    </source>
</reference>
<feature type="domain" description="Helix-turn-helix" evidence="1">
    <location>
        <begin position="12"/>
        <end position="54"/>
    </location>
</feature>
<accession>A0ABW2SPY7</accession>
<keyword evidence="4" id="KW-1185">Reference proteome</keyword>
<dbReference type="EMBL" id="JBHTEF010000001">
    <property type="protein sequence ID" value="MFC7582224.1"/>
    <property type="molecule type" value="Genomic_DNA"/>
</dbReference>
<sequence length="76" mass="8780">MQLCEVIGTGRAAEIVGVSRDTIRRWAKSGRLRHILLPSGQMRFYEADIEALLRPVEMGLSGERWIWDWPDRKEGL</sequence>
<proteinExistence type="predicted"/>
<dbReference type="Pfam" id="PF12728">
    <property type="entry name" value="HTH_17"/>
    <property type="match status" value="1"/>
</dbReference>
<dbReference type="Gene3D" id="1.10.1660.10">
    <property type="match status" value="1"/>
</dbReference>
<name>A0ABW2SPY7_9ACTO</name>
<evidence type="ECO:0000313" key="4">
    <source>
        <dbReference type="Proteomes" id="UP001596527"/>
    </source>
</evidence>
<evidence type="ECO:0000259" key="1">
    <source>
        <dbReference type="Pfam" id="PF12728"/>
    </source>
</evidence>
<dbReference type="NCBIfam" id="TIGR01764">
    <property type="entry name" value="excise"/>
    <property type="match status" value="1"/>
</dbReference>
<comment type="caution">
    <text evidence="3">The sequence shown here is derived from an EMBL/GenBank/DDBJ whole genome shotgun (WGS) entry which is preliminary data.</text>
</comment>
<dbReference type="InterPro" id="IPR009061">
    <property type="entry name" value="DNA-bd_dom_put_sf"/>
</dbReference>
<evidence type="ECO:0000313" key="2">
    <source>
        <dbReference type="EMBL" id="MFC7579636.1"/>
    </source>
</evidence>
<dbReference type="SUPFAM" id="SSF46955">
    <property type="entry name" value="Putative DNA-binding domain"/>
    <property type="match status" value="1"/>
</dbReference>
<organism evidence="3 4">
    <name type="scientific">Schaalia naturae</name>
    <dbReference type="NCBI Taxonomy" id="635203"/>
    <lineage>
        <taxon>Bacteria</taxon>
        <taxon>Bacillati</taxon>
        <taxon>Actinomycetota</taxon>
        <taxon>Actinomycetes</taxon>
        <taxon>Actinomycetales</taxon>
        <taxon>Actinomycetaceae</taxon>
        <taxon>Schaalia</taxon>
    </lineage>
</organism>
<dbReference type="InterPro" id="IPR041657">
    <property type="entry name" value="HTH_17"/>
</dbReference>
<dbReference type="InterPro" id="IPR010093">
    <property type="entry name" value="SinI_DNA-bd"/>
</dbReference>
<evidence type="ECO:0000313" key="3">
    <source>
        <dbReference type="EMBL" id="MFC7582224.1"/>
    </source>
</evidence>
<gene>
    <name evidence="2" type="ORF">ACFQWG_00090</name>
    <name evidence="3" type="ORF">ACFQWG_13600</name>
</gene>
<dbReference type="EMBL" id="JBHTEF010000001">
    <property type="protein sequence ID" value="MFC7579636.1"/>
    <property type="molecule type" value="Genomic_DNA"/>
</dbReference>
<dbReference type="RefSeq" id="WP_380976137.1">
    <property type="nucleotide sequence ID" value="NZ_JBHTEF010000001.1"/>
</dbReference>
<reference evidence="3" key="3">
    <citation type="submission" date="2024-09" db="EMBL/GenBank/DDBJ databases">
        <authorList>
            <person name="Sun Q."/>
            <person name="Mori K."/>
        </authorList>
    </citation>
    <scope>NUCLEOTIDE SEQUENCE</scope>
    <source>
        <strain evidence="3">CCUG 56698</strain>
    </source>
</reference>